<dbReference type="Gene3D" id="3.30.40.10">
    <property type="entry name" value="Zinc/RING finger domain, C3HC4 (zinc finger)"/>
    <property type="match status" value="1"/>
</dbReference>
<dbReference type="Pfam" id="PF13920">
    <property type="entry name" value="zf-C3HC4_3"/>
    <property type="match status" value="1"/>
</dbReference>
<dbReference type="PANTHER" id="PTHR14879">
    <property type="entry name" value="CASPASE REGULATOR, RING FINGER DOMAIN-CONTAINING"/>
    <property type="match status" value="1"/>
</dbReference>
<keyword evidence="1" id="KW-0863">Zinc-finger</keyword>
<feature type="transmembrane region" description="Helical" evidence="2">
    <location>
        <begin position="21"/>
        <end position="42"/>
    </location>
</feature>
<feature type="transmembrane region" description="Helical" evidence="2">
    <location>
        <begin position="267"/>
        <end position="286"/>
    </location>
</feature>
<organism evidence="4">
    <name type="scientific">Noctiluca scintillans</name>
    <name type="common">Sea sparkle</name>
    <name type="synonym">Red tide dinoflagellate</name>
    <dbReference type="NCBI Taxonomy" id="2966"/>
    <lineage>
        <taxon>Eukaryota</taxon>
        <taxon>Sar</taxon>
        <taxon>Alveolata</taxon>
        <taxon>Dinophyceae</taxon>
        <taxon>Noctilucales</taxon>
        <taxon>Noctilucaceae</taxon>
        <taxon>Noctiluca</taxon>
    </lineage>
</organism>
<evidence type="ECO:0000259" key="3">
    <source>
        <dbReference type="PROSITE" id="PS50089"/>
    </source>
</evidence>
<dbReference type="InterPro" id="IPR013083">
    <property type="entry name" value="Znf_RING/FYVE/PHD"/>
</dbReference>
<evidence type="ECO:0000313" key="4">
    <source>
        <dbReference type="EMBL" id="CAD8841078.1"/>
    </source>
</evidence>
<feature type="transmembrane region" description="Helical" evidence="2">
    <location>
        <begin position="119"/>
        <end position="139"/>
    </location>
</feature>
<evidence type="ECO:0000256" key="2">
    <source>
        <dbReference type="SAM" id="Phobius"/>
    </source>
</evidence>
<name>A0A7S1A2Z7_NOCSC</name>
<keyword evidence="1" id="KW-0479">Metal-binding</keyword>
<protein>
    <recommendedName>
        <fullName evidence="3">RING-type domain-containing protein</fullName>
    </recommendedName>
</protein>
<keyword evidence="1" id="KW-0862">Zinc</keyword>
<feature type="transmembrane region" description="Helical" evidence="2">
    <location>
        <begin position="91"/>
        <end position="113"/>
    </location>
</feature>
<dbReference type="SUPFAM" id="SSF57850">
    <property type="entry name" value="RING/U-box"/>
    <property type="match status" value="1"/>
</dbReference>
<dbReference type="InterPro" id="IPR051728">
    <property type="entry name" value="RING-FYVE_E3_ubiquitin-ligase"/>
</dbReference>
<dbReference type="EMBL" id="HBFQ01021999">
    <property type="protein sequence ID" value="CAD8841078.1"/>
    <property type="molecule type" value="Transcribed_RNA"/>
</dbReference>
<feature type="transmembrane region" description="Helical" evidence="2">
    <location>
        <begin position="198"/>
        <end position="217"/>
    </location>
</feature>
<keyword evidence="2" id="KW-0812">Transmembrane</keyword>
<dbReference type="GO" id="GO:0008270">
    <property type="term" value="F:zinc ion binding"/>
    <property type="evidence" value="ECO:0007669"/>
    <property type="project" value="UniProtKB-KW"/>
</dbReference>
<keyword evidence="2" id="KW-1133">Transmembrane helix</keyword>
<proteinExistence type="predicted"/>
<dbReference type="PROSITE" id="PS50089">
    <property type="entry name" value="ZF_RING_2"/>
    <property type="match status" value="1"/>
</dbReference>
<dbReference type="PANTHER" id="PTHR14879:SF5">
    <property type="entry name" value="RING-TYPE DOMAIN-CONTAINING PROTEIN"/>
    <property type="match status" value="1"/>
</dbReference>
<dbReference type="InterPro" id="IPR001841">
    <property type="entry name" value="Znf_RING"/>
</dbReference>
<sequence>MLPPEQTAVFFLRDTRIRLEWVIEMALAYLSFSILMYLRFLITAYSFPAWFTEQLMWIIVFVPLFVLDWRKLQRVSYLQDNQALFAPYEGLRYLCIVIGECIYKILLTVYLVFPEVRDFLLLKIVMLPFAVGYVLHFLLGHCTPLEQTERPEGCDVTASLLSELGRFLEFVLIIVISLKVENEADATGFSWEAAFWPYWGFEGILCIIITLLIPICVRSICTDRQQTIMLTWIIFMGSGLCLSSLRSVFVLAISLDNDDSDDQVIPAALWPWIAFLAVFCFITRLLKSSLIPALHAAWYQDPRVRAVTDALLERTQVELLPPPAVLFRITPTYYSRTFEDSFCEPAVQSTLQTPGMASQLTASLCSQVGGQRIPRDSAASILSARGATFAEMVESEQLCFICYDTFPDGVLLECGHAGMCVNCALQLTERRGDGAQCPICRAQVRMVVRLRLGAPFPMGLFMPVHGRDSRARSLTRSLGIDNNFRSTRSIAEGGDGDEENGWQYEGGQGGGLFEAGQDRTGLVWPASARKSAVVVEVATRERQPRTSQWNLTVFLR</sequence>
<dbReference type="SMART" id="SM00184">
    <property type="entry name" value="RING"/>
    <property type="match status" value="1"/>
</dbReference>
<keyword evidence="2" id="KW-0472">Membrane</keyword>
<gene>
    <name evidence="4" type="ORF">NSCI0253_LOCUS15426</name>
</gene>
<feature type="domain" description="RING-type" evidence="3">
    <location>
        <begin position="399"/>
        <end position="441"/>
    </location>
</feature>
<evidence type="ECO:0000256" key="1">
    <source>
        <dbReference type="PROSITE-ProRule" id="PRU00175"/>
    </source>
</evidence>
<feature type="transmembrane region" description="Helical" evidence="2">
    <location>
        <begin position="229"/>
        <end position="255"/>
    </location>
</feature>
<accession>A0A7S1A2Z7</accession>
<reference evidence="4" key="1">
    <citation type="submission" date="2021-01" db="EMBL/GenBank/DDBJ databases">
        <authorList>
            <person name="Corre E."/>
            <person name="Pelletier E."/>
            <person name="Niang G."/>
            <person name="Scheremetjew M."/>
            <person name="Finn R."/>
            <person name="Kale V."/>
            <person name="Holt S."/>
            <person name="Cochrane G."/>
            <person name="Meng A."/>
            <person name="Brown T."/>
            <person name="Cohen L."/>
        </authorList>
    </citation>
    <scope>NUCLEOTIDE SEQUENCE</scope>
</reference>
<dbReference type="AlphaFoldDB" id="A0A7S1A2Z7"/>